<dbReference type="KEGG" id="csx:CSING_02080"/>
<evidence type="ECO:0000313" key="5">
    <source>
        <dbReference type="Proteomes" id="UP000031890"/>
    </source>
</evidence>
<dbReference type="SUPFAM" id="SSF53686">
    <property type="entry name" value="Tryptophan synthase beta subunit-like PLP-dependent enzymes"/>
    <property type="match status" value="1"/>
</dbReference>
<evidence type="ECO:0000256" key="1">
    <source>
        <dbReference type="ARBA" id="ARBA00001933"/>
    </source>
</evidence>
<dbReference type="InterPro" id="IPR036052">
    <property type="entry name" value="TrpB-like_PALP_sf"/>
</dbReference>
<protein>
    <submittedName>
        <fullName evidence="4">Cysteine synthase</fullName>
        <ecNumber evidence="4">2.5.1.47</ecNumber>
    </submittedName>
</protein>
<dbReference type="InterPro" id="IPR050214">
    <property type="entry name" value="Cys_Synth/Cystath_Beta-Synth"/>
</dbReference>
<dbReference type="Gene3D" id="3.40.50.1100">
    <property type="match status" value="2"/>
</dbReference>
<dbReference type="EC" id="2.5.1.47" evidence="4"/>
<keyword evidence="4" id="KW-0808">Transferase</keyword>
<reference evidence="4 5" key="1">
    <citation type="journal article" date="2015" name="Genome Announc.">
        <title>Complete Genome Sequence and Annotation of Corynebacterium singulare DSM 44357, Isolated from a Human Semen Specimen.</title>
        <authorList>
            <person name="Merten M."/>
            <person name="Brinkrolf K."/>
            <person name="Albersmeier A."/>
            <person name="Kutter Y."/>
            <person name="Ruckert C."/>
            <person name="Tauch A."/>
        </authorList>
    </citation>
    <scope>NUCLEOTIDE SEQUENCE [LARGE SCALE GENOMIC DNA]</scope>
    <source>
        <strain evidence="4">IBS B52218</strain>
    </source>
</reference>
<dbReference type="GO" id="GO:0004124">
    <property type="term" value="F:cysteine synthase activity"/>
    <property type="evidence" value="ECO:0007669"/>
    <property type="project" value="UniProtKB-EC"/>
</dbReference>
<dbReference type="EMBL" id="CP010827">
    <property type="protein sequence ID" value="AJI77970.1"/>
    <property type="molecule type" value="Genomic_DNA"/>
</dbReference>
<organism evidence="4 5">
    <name type="scientific">Corynebacterium singulare</name>
    <dbReference type="NCBI Taxonomy" id="161899"/>
    <lineage>
        <taxon>Bacteria</taxon>
        <taxon>Bacillati</taxon>
        <taxon>Actinomycetota</taxon>
        <taxon>Actinomycetes</taxon>
        <taxon>Mycobacteriales</taxon>
        <taxon>Corynebacteriaceae</taxon>
        <taxon>Corynebacterium</taxon>
    </lineage>
</organism>
<dbReference type="OrthoDB" id="5176350at2"/>
<dbReference type="Pfam" id="PF00291">
    <property type="entry name" value="PALP"/>
    <property type="match status" value="1"/>
</dbReference>
<evidence type="ECO:0000313" key="4">
    <source>
        <dbReference type="EMBL" id="AJI77970.1"/>
    </source>
</evidence>
<proteinExistence type="predicted"/>
<dbReference type="PANTHER" id="PTHR10314">
    <property type="entry name" value="CYSTATHIONINE BETA-SYNTHASE"/>
    <property type="match status" value="1"/>
</dbReference>
<accession>A0A0B6F0I4</accession>
<feature type="domain" description="Tryptophan synthase beta chain-like PALP" evidence="3">
    <location>
        <begin position="15"/>
        <end position="302"/>
    </location>
</feature>
<dbReference type="RefSeq" id="WP_042529234.1">
    <property type="nucleotide sequence ID" value="NZ_CP010827.1"/>
</dbReference>
<evidence type="ECO:0000259" key="3">
    <source>
        <dbReference type="Pfam" id="PF00291"/>
    </source>
</evidence>
<dbReference type="HOGENOM" id="CLU_021018_1_0_11"/>
<dbReference type="CDD" id="cd01561">
    <property type="entry name" value="CBS_like"/>
    <property type="match status" value="1"/>
</dbReference>
<keyword evidence="2" id="KW-0663">Pyridoxal phosphate</keyword>
<dbReference type="AlphaFoldDB" id="A0A0B6F0I4"/>
<sequence>MGLMMSPRIHSQAEPPIGHTPLMRVDAINPRTDVHLYLKLEQFNLGGSAKDRTARALIQAALGAGDIGPGSTLVESSSGNLGMALARQAPLAGMKFHCVVDPRVNSSTVATMRAYGAHVELLDHPDPETGDWLTARRTRVAELLEEIPDSFNLNQYSNEAAFYAHAEGTMTEIMYQLGQAPTHLLVAMSTTGTLGGCVRKLTELGADTETIGVDAEGSVLFGGQRGTRMLPGYGAGIVTDLSTKFSPSSVERVPDLDAIVAARRLAQAEGLLPGASGGAVIAAFQRLAPTLPAGAEVVAVLHDGGQPYLDTIYNDSWVCEHFDISPPELAARVEEDSE</sequence>
<comment type="cofactor">
    <cofactor evidence="1">
        <name>pyridoxal 5'-phosphate</name>
        <dbReference type="ChEBI" id="CHEBI:597326"/>
    </cofactor>
</comment>
<name>A0A0B6F0I4_9CORY</name>
<gene>
    <name evidence="4" type="primary">cysM</name>
    <name evidence="4" type="ORF">CSING_02080</name>
</gene>
<evidence type="ECO:0000256" key="2">
    <source>
        <dbReference type="ARBA" id="ARBA00022898"/>
    </source>
</evidence>
<dbReference type="Proteomes" id="UP000031890">
    <property type="component" value="Chromosome"/>
</dbReference>
<dbReference type="STRING" id="161899.CSING_02080"/>
<dbReference type="InterPro" id="IPR001926">
    <property type="entry name" value="TrpB-like_PALP"/>
</dbReference>